<keyword evidence="3 8" id="KW-0238">DNA-binding</keyword>
<evidence type="ECO:0000259" key="7">
    <source>
        <dbReference type="PROSITE" id="PS50110"/>
    </source>
</evidence>
<evidence type="ECO:0000259" key="6">
    <source>
        <dbReference type="PROSITE" id="PS50043"/>
    </source>
</evidence>
<name>A0A318KJ75_9NOCA</name>
<evidence type="ECO:0000313" key="8">
    <source>
        <dbReference type="EMBL" id="PXX61017.1"/>
    </source>
</evidence>
<keyword evidence="9" id="KW-1185">Reference proteome</keyword>
<gene>
    <name evidence="8" type="ORF">DFR70_109208</name>
</gene>
<organism evidence="8 9">
    <name type="scientific">Nocardia tenerifensis</name>
    <dbReference type="NCBI Taxonomy" id="228006"/>
    <lineage>
        <taxon>Bacteria</taxon>
        <taxon>Bacillati</taxon>
        <taxon>Actinomycetota</taxon>
        <taxon>Actinomycetes</taxon>
        <taxon>Mycobacteriales</taxon>
        <taxon>Nocardiaceae</taxon>
        <taxon>Nocardia</taxon>
    </lineage>
</organism>
<dbReference type="Gene3D" id="3.40.50.2300">
    <property type="match status" value="1"/>
</dbReference>
<dbReference type="CDD" id="cd17535">
    <property type="entry name" value="REC_NarL-like"/>
    <property type="match status" value="1"/>
</dbReference>
<evidence type="ECO:0000256" key="3">
    <source>
        <dbReference type="ARBA" id="ARBA00023125"/>
    </source>
</evidence>
<reference evidence="8 9" key="1">
    <citation type="submission" date="2018-05" db="EMBL/GenBank/DDBJ databases">
        <title>Genomic Encyclopedia of Type Strains, Phase IV (KMG-IV): sequencing the most valuable type-strain genomes for metagenomic binning, comparative biology and taxonomic classification.</title>
        <authorList>
            <person name="Goeker M."/>
        </authorList>
    </citation>
    <scope>NUCLEOTIDE SEQUENCE [LARGE SCALE GENOMIC DNA]</scope>
    <source>
        <strain evidence="8 9">DSM 44704</strain>
    </source>
</reference>
<dbReference type="GO" id="GO:0000160">
    <property type="term" value="P:phosphorelay signal transduction system"/>
    <property type="evidence" value="ECO:0007669"/>
    <property type="project" value="InterPro"/>
</dbReference>
<dbReference type="GO" id="GO:0006355">
    <property type="term" value="P:regulation of DNA-templated transcription"/>
    <property type="evidence" value="ECO:0007669"/>
    <property type="project" value="InterPro"/>
</dbReference>
<dbReference type="InterPro" id="IPR016032">
    <property type="entry name" value="Sig_transdc_resp-reg_C-effctor"/>
</dbReference>
<dbReference type="RefSeq" id="WP_211336387.1">
    <property type="nucleotide sequence ID" value="NZ_QJKF01000009.1"/>
</dbReference>
<feature type="domain" description="Response regulatory" evidence="7">
    <location>
        <begin position="29"/>
        <end position="143"/>
    </location>
</feature>
<sequence length="239" mass="25050">MTAMHRRRTPELSVIEGMGSASAGGHPVTVVLADDHAVVRAGLRTLLTCVDWVRVVAETGVGGAVREAVLNRPDVLVLGRWHAAETECVLAELARCAPSVAVLVFSDAEDDESVFAALRAGARGCLRRAADCDDLLRALSAAAAGWVVLSPDIAGRLAAMLAGSTRRAHPFPELTAREFEVLTLVAAGLPNASIASELGLARKTISNHLSRVFVKLGVADRANAIVRARDAGVGVDRPI</sequence>
<dbReference type="EMBL" id="QJKF01000009">
    <property type="protein sequence ID" value="PXX61017.1"/>
    <property type="molecule type" value="Genomic_DNA"/>
</dbReference>
<dbReference type="PROSITE" id="PS50043">
    <property type="entry name" value="HTH_LUXR_2"/>
    <property type="match status" value="1"/>
</dbReference>
<accession>A0A318KJ75</accession>
<evidence type="ECO:0000313" key="9">
    <source>
        <dbReference type="Proteomes" id="UP000247569"/>
    </source>
</evidence>
<keyword evidence="4" id="KW-0804">Transcription</keyword>
<evidence type="ECO:0000256" key="2">
    <source>
        <dbReference type="ARBA" id="ARBA00023015"/>
    </source>
</evidence>
<dbReference type="Proteomes" id="UP000247569">
    <property type="component" value="Unassembled WGS sequence"/>
</dbReference>
<dbReference type="PROSITE" id="PS00622">
    <property type="entry name" value="HTH_LUXR_1"/>
    <property type="match status" value="1"/>
</dbReference>
<dbReference type="AlphaFoldDB" id="A0A318KJ75"/>
<dbReference type="PANTHER" id="PTHR43214">
    <property type="entry name" value="TWO-COMPONENT RESPONSE REGULATOR"/>
    <property type="match status" value="1"/>
</dbReference>
<dbReference type="InterPro" id="IPR058245">
    <property type="entry name" value="NreC/VraR/RcsB-like_REC"/>
</dbReference>
<dbReference type="Pfam" id="PF00196">
    <property type="entry name" value="GerE"/>
    <property type="match status" value="1"/>
</dbReference>
<feature type="domain" description="HTH luxR-type" evidence="6">
    <location>
        <begin position="167"/>
        <end position="232"/>
    </location>
</feature>
<dbReference type="CDD" id="cd06170">
    <property type="entry name" value="LuxR_C_like"/>
    <property type="match status" value="1"/>
</dbReference>
<evidence type="ECO:0000256" key="1">
    <source>
        <dbReference type="ARBA" id="ARBA00022553"/>
    </source>
</evidence>
<dbReference type="InterPro" id="IPR001789">
    <property type="entry name" value="Sig_transdc_resp-reg_receiver"/>
</dbReference>
<dbReference type="PANTHER" id="PTHR43214:SF24">
    <property type="entry name" value="TRANSCRIPTIONAL REGULATORY PROTEIN NARL-RELATED"/>
    <property type="match status" value="1"/>
</dbReference>
<dbReference type="PROSITE" id="PS50110">
    <property type="entry name" value="RESPONSE_REGULATORY"/>
    <property type="match status" value="1"/>
</dbReference>
<dbReference type="InterPro" id="IPR039420">
    <property type="entry name" value="WalR-like"/>
</dbReference>
<dbReference type="GO" id="GO:0003677">
    <property type="term" value="F:DNA binding"/>
    <property type="evidence" value="ECO:0007669"/>
    <property type="project" value="UniProtKB-KW"/>
</dbReference>
<keyword evidence="1" id="KW-0597">Phosphoprotein</keyword>
<protein>
    <submittedName>
        <fullName evidence="8">DNA-binding NarL/FixJ family response regulator</fullName>
    </submittedName>
</protein>
<dbReference type="PRINTS" id="PR00038">
    <property type="entry name" value="HTHLUXR"/>
</dbReference>
<comment type="caution">
    <text evidence="8">The sequence shown here is derived from an EMBL/GenBank/DDBJ whole genome shotgun (WGS) entry which is preliminary data.</text>
</comment>
<dbReference type="InterPro" id="IPR011006">
    <property type="entry name" value="CheY-like_superfamily"/>
</dbReference>
<comment type="caution">
    <text evidence="5">Lacks conserved residue(s) required for the propagation of feature annotation.</text>
</comment>
<evidence type="ECO:0000256" key="5">
    <source>
        <dbReference type="PROSITE-ProRule" id="PRU00169"/>
    </source>
</evidence>
<keyword evidence="2" id="KW-0805">Transcription regulation</keyword>
<dbReference type="SUPFAM" id="SSF46894">
    <property type="entry name" value="C-terminal effector domain of the bipartite response regulators"/>
    <property type="match status" value="1"/>
</dbReference>
<dbReference type="InterPro" id="IPR000792">
    <property type="entry name" value="Tscrpt_reg_LuxR_C"/>
</dbReference>
<dbReference type="SMART" id="SM00421">
    <property type="entry name" value="HTH_LUXR"/>
    <property type="match status" value="1"/>
</dbReference>
<proteinExistence type="predicted"/>
<evidence type="ECO:0000256" key="4">
    <source>
        <dbReference type="ARBA" id="ARBA00023163"/>
    </source>
</evidence>
<dbReference type="SUPFAM" id="SSF52172">
    <property type="entry name" value="CheY-like"/>
    <property type="match status" value="1"/>
</dbReference>